<feature type="region of interest" description="Disordered" evidence="15">
    <location>
        <begin position="235"/>
        <end position="262"/>
    </location>
</feature>
<dbReference type="SUPFAM" id="SSF51332">
    <property type="entry name" value="E2 regulatory, transactivation domain"/>
    <property type="match status" value="1"/>
</dbReference>
<keyword evidence="10 14" id="KW-0805">Transcription regulation</keyword>
<feature type="domain" description="Papillomavirus E2 N-terminal" evidence="16">
    <location>
        <begin position="1"/>
        <end position="196"/>
    </location>
</feature>
<evidence type="ECO:0000259" key="17">
    <source>
        <dbReference type="Pfam" id="PF00511"/>
    </source>
</evidence>
<dbReference type="EMBL" id="HQ537666">
    <property type="protein sequence ID" value="AEI60921.1"/>
    <property type="molecule type" value="Genomic_DNA"/>
</dbReference>
<reference evidence="31 33" key="3">
    <citation type="journal article" date="2016" name="Virology">
        <title>Identification of novel human papillomavirus lineages and sublineages in HIV/HPV-coinfected pregnant women by next-generation sequencing.</title>
        <authorList>
            <person name="Siqueira J.D."/>
            <person name="Alves B.M."/>
            <person name="Prellwitz I.M."/>
            <person name="Furtado C."/>
            <person name="Meyrelles A.R."/>
            <person name="Machado E.S."/>
            <person name="Seuanez H.N."/>
            <person name="Soares M.A."/>
            <person name="Soares E.A."/>
        </authorList>
    </citation>
    <scope>NUCLEOTIDE SEQUENCE [LARGE SCALE GENOMIC DNA]</scope>
    <source>
        <strain evidence="26">101A.31</strain>
        <strain evidence="27">118A.31</strain>
        <strain evidence="25">28A.31</strain>
    </source>
</reference>
<evidence type="ECO:0000313" key="34">
    <source>
        <dbReference type="Proteomes" id="UP000171120"/>
    </source>
</evidence>
<organismHost>
    <name type="scientific">Homo sapiens</name>
    <name type="common">Human</name>
    <dbReference type="NCBI Taxonomy" id="9606"/>
</organismHost>
<dbReference type="Gene3D" id="2.170.200.10">
    <property type="entry name" value="Papillomavirus E2 early protein domain"/>
    <property type="match status" value="1"/>
</dbReference>
<dbReference type="InterPro" id="IPR001866">
    <property type="entry name" value="PPV_E2_N"/>
</dbReference>
<evidence type="ECO:0000313" key="25">
    <source>
        <dbReference type="EMBL" id="ALT54653.1"/>
    </source>
</evidence>
<comment type="subunit">
    <text evidence="14">Binds DNA as homodimer. Interacts with protein E1; this interaction greatly increases E1 DNA-binding activity. Interacts with protein L1; this interaction enhances E2-dependent replication and transcription activation. Interacts with protein L2; this interaction inhibits E2 transcriptional activity but not DNA replication function E2. Interacts with protein E7; this interaction inhibits E7 oncogenic activity. Interacts with host TAF1; this interaction modulates E2-dependent transcriptional regulation. Interacts with host BRD4; this interaction mediates E2 transcriptional activation function. Additionally, the interaction with host BRD4 on mitotic chromosomes mediates tethering of the viral genome. Interacts with host TOPBP1; this interaction is required for optimal viral DNA replication.</text>
</comment>
<protein>
    <recommendedName>
        <fullName evidence="14">Regulatory protein E2</fullName>
    </recommendedName>
</protein>
<evidence type="ECO:0000256" key="6">
    <source>
        <dbReference type="ARBA" id="ARBA00022553"/>
    </source>
</evidence>
<dbReference type="Proteomes" id="UP000129952">
    <property type="component" value="Genome"/>
</dbReference>
<evidence type="ECO:0000313" key="26">
    <source>
        <dbReference type="EMBL" id="ALT54661.1"/>
    </source>
</evidence>
<dbReference type="InterPro" id="IPR042503">
    <property type="entry name" value="Regulatory_protein_E2_N_1"/>
</dbReference>
<evidence type="ECO:0000313" key="32">
    <source>
        <dbReference type="Proteomes" id="UP000122423"/>
    </source>
</evidence>
<keyword evidence="4 14" id="KW-1017">Isopeptide bond</keyword>
<evidence type="ECO:0000256" key="3">
    <source>
        <dbReference type="ARBA" id="ARBA00022491"/>
    </source>
</evidence>
<dbReference type="Proteomes" id="UP000132592">
    <property type="component" value="Genome"/>
</dbReference>
<dbReference type="SUPFAM" id="SSF54957">
    <property type="entry name" value="Viral DNA-binding domain"/>
    <property type="match status" value="1"/>
</dbReference>
<evidence type="ECO:0000256" key="11">
    <source>
        <dbReference type="ARBA" id="ARBA00023125"/>
    </source>
</evidence>
<keyword evidence="12 14" id="KW-0010">Activator</keyword>
<dbReference type="EMBL" id="LR862005">
    <property type="protein sequence ID" value="CAD1814045.1"/>
    <property type="molecule type" value="Genomic_DNA"/>
</dbReference>
<dbReference type="InterPro" id="IPR042504">
    <property type="entry name" value="Regulatory_protein_E2_N_2"/>
</dbReference>
<evidence type="ECO:0000256" key="10">
    <source>
        <dbReference type="ARBA" id="ARBA00023015"/>
    </source>
</evidence>
<keyword evidence="5 14" id="KW-0244">Early protein</keyword>
<evidence type="ECO:0000256" key="13">
    <source>
        <dbReference type="ARBA" id="ARBA00023163"/>
    </source>
</evidence>
<dbReference type="EMBL" id="HQ537672">
    <property type="protein sequence ID" value="AEI60969.1"/>
    <property type="molecule type" value="Genomic_DNA"/>
</dbReference>
<evidence type="ECO:0000313" key="24">
    <source>
        <dbReference type="EMBL" id="AGO86735.1"/>
    </source>
</evidence>
<evidence type="ECO:0000313" key="20">
    <source>
        <dbReference type="EMBL" id="AEI60937.1"/>
    </source>
</evidence>
<evidence type="ECO:0000313" key="23">
    <source>
        <dbReference type="EMBL" id="AEI61017.1"/>
    </source>
</evidence>
<dbReference type="HAMAP" id="MF_04001">
    <property type="entry name" value="PPV_E2"/>
    <property type="match status" value="1"/>
</dbReference>
<dbReference type="Proteomes" id="UP000100092">
    <property type="component" value="Genome"/>
</dbReference>
<evidence type="ECO:0000259" key="16">
    <source>
        <dbReference type="Pfam" id="PF00508"/>
    </source>
</evidence>
<dbReference type="Pfam" id="PF00508">
    <property type="entry name" value="PPV_E2_N"/>
    <property type="match status" value="1"/>
</dbReference>
<keyword evidence="8 14" id="KW-0235">DNA replication</keyword>
<organism evidence="18 34">
    <name type="scientific">Human papillomavirus 31</name>
    <dbReference type="NCBI Taxonomy" id="10585"/>
    <lineage>
        <taxon>Viruses</taxon>
        <taxon>Monodnaviria</taxon>
        <taxon>Shotokuvirae</taxon>
        <taxon>Cossaviricota</taxon>
        <taxon>Papovaviricetes</taxon>
        <taxon>Zurhausenvirales</taxon>
        <taxon>Papillomaviridae</taxon>
        <taxon>Firstpapillomavirinae</taxon>
        <taxon>Alphapapillomavirus</taxon>
        <taxon>Alphapapillomavirus 9</taxon>
    </lineage>
</organism>
<evidence type="ECO:0000313" key="33">
    <source>
        <dbReference type="Proteomes" id="UP000129952"/>
    </source>
</evidence>
<dbReference type="EMBL" id="HQ537675">
    <property type="protein sequence ID" value="AEI60993.1"/>
    <property type="molecule type" value="Genomic_DNA"/>
</dbReference>
<evidence type="ECO:0000313" key="30">
    <source>
        <dbReference type="Proteomes" id="UP000100092"/>
    </source>
</evidence>
<dbReference type="GO" id="GO:0003677">
    <property type="term" value="F:DNA binding"/>
    <property type="evidence" value="ECO:0007669"/>
    <property type="project" value="UniProtKB-UniRule"/>
</dbReference>
<evidence type="ECO:0000313" key="18">
    <source>
        <dbReference type="EMBL" id="AEI60921.1"/>
    </source>
</evidence>
<evidence type="ECO:0000313" key="19">
    <source>
        <dbReference type="EMBL" id="AEI60929.1"/>
    </source>
</evidence>
<dbReference type="EMBL" id="KU298888">
    <property type="protein sequence ID" value="ALT54653.1"/>
    <property type="molecule type" value="Genomic_DNA"/>
</dbReference>
<dbReference type="GO" id="GO:0006260">
    <property type="term" value="P:DNA replication"/>
    <property type="evidence" value="ECO:0007669"/>
    <property type="project" value="UniProtKB-KW"/>
</dbReference>
<reference evidence="24" key="2">
    <citation type="submission" date="2013-03" db="EMBL/GenBank/DDBJ databases">
        <title>Identification of high risk HPV type 18, 31, 33, 45, 52, 58 and 59 E2 gene variants in isolates from Sichuan province, China.</title>
        <authorList>
            <person name="Wu H."/>
            <person name="Zha X."/>
            <person name="Wu E."/>
            <person name="Huang J."/>
            <person name="Zhang G."/>
        </authorList>
    </citation>
    <scope>NUCLEOTIDE SEQUENCE</scope>
    <source>
        <strain evidence="24">HPV31SC9</strain>
    </source>
</reference>
<proteinExistence type="inferred from homology"/>
<dbReference type="GO" id="GO:0042025">
    <property type="term" value="C:host cell nucleus"/>
    <property type="evidence" value="ECO:0007669"/>
    <property type="project" value="UniProtKB-SubCell"/>
</dbReference>
<gene>
    <name evidence="14 18" type="primary">E2</name>
</gene>
<dbReference type="EMBL" id="HQ537667">
    <property type="protein sequence ID" value="AEI60929.1"/>
    <property type="molecule type" value="Genomic_DNA"/>
</dbReference>
<dbReference type="Proteomes" id="UP000161227">
    <property type="component" value="Segment"/>
</dbReference>
<keyword evidence="11 14" id="KW-0238">DNA-binding</keyword>
<feature type="domain" description="Papillomavirus E2 C-terminal" evidence="17">
    <location>
        <begin position="294"/>
        <end position="370"/>
    </location>
</feature>
<dbReference type="InterPro" id="IPR033668">
    <property type="entry name" value="Reg_prot_E2"/>
</dbReference>
<accession>F8S3A3</accession>
<dbReference type="InterPro" id="IPR036050">
    <property type="entry name" value="Regulatory_protein_E2_N"/>
</dbReference>
<evidence type="ECO:0000256" key="5">
    <source>
        <dbReference type="ARBA" id="ARBA00022518"/>
    </source>
</evidence>
<evidence type="ECO:0000256" key="2">
    <source>
        <dbReference type="ARBA" id="ARBA00007794"/>
    </source>
</evidence>
<reference evidence="28" key="4">
    <citation type="submission" date="2020-07" db="EMBL/GenBank/DDBJ databases">
        <authorList>
            <person name="Wienecke-Baldacchino K A."/>
        </authorList>
    </citation>
    <scope>NUCLEOTIDE SEQUENCE</scope>
    <source>
        <strain evidence="28">LNS6001593_HPV31</strain>
        <strain evidence="29">LNS7112916_HPV31</strain>
    </source>
</reference>
<evidence type="ECO:0000256" key="12">
    <source>
        <dbReference type="ARBA" id="ARBA00023159"/>
    </source>
</evidence>
<dbReference type="InterPro" id="IPR035975">
    <property type="entry name" value="E2/EBNA1_C_sf"/>
</dbReference>
<dbReference type="GO" id="GO:0006351">
    <property type="term" value="P:DNA-templated transcription"/>
    <property type="evidence" value="ECO:0007669"/>
    <property type="project" value="UniProtKB-UniRule"/>
</dbReference>
<keyword evidence="3 14" id="KW-0678">Repressor</keyword>
<dbReference type="EMBL" id="KU298890">
    <property type="protein sequence ID" value="ALT54669.1"/>
    <property type="molecule type" value="Genomic_DNA"/>
</dbReference>
<name>F8S3A3_HPV31</name>
<dbReference type="Gene3D" id="1.10.287.30">
    <property type="entry name" value="E2 (early) protein, N terminal domain, subdomain 1"/>
    <property type="match status" value="1"/>
</dbReference>
<dbReference type="GO" id="GO:0000166">
    <property type="term" value="F:nucleotide binding"/>
    <property type="evidence" value="ECO:0007669"/>
    <property type="project" value="UniProtKB-UniRule"/>
</dbReference>
<comment type="subcellular location">
    <subcellularLocation>
        <location evidence="1 14">Host nucleus</location>
    </subcellularLocation>
</comment>
<dbReference type="Proteomes" id="UP000130768">
    <property type="component" value="Genome"/>
</dbReference>
<dbReference type="Gene3D" id="3.30.70.330">
    <property type="match status" value="1"/>
</dbReference>
<dbReference type="Proteomes" id="UP000122423">
    <property type="component" value="Genome"/>
</dbReference>
<comment type="PTM">
    <text evidence="14">Phosphorylated.</text>
</comment>
<evidence type="ECO:0000313" key="21">
    <source>
        <dbReference type="EMBL" id="AEI60969.1"/>
    </source>
</evidence>
<evidence type="ECO:0000313" key="22">
    <source>
        <dbReference type="EMBL" id="AEI60993.1"/>
    </source>
</evidence>
<comment type="function">
    <text evidence="14">Plays a role in the initiation of viral DNA replication. A dimer of E2 interacts with a dimer of E1 in order to improve specificity of E1 DNA binding activity. Once the complex recognizes and binds DNA at specific sites, the E2 dimer is removed from DNA. E2 also regulates viral transcription through binding to the E2RE response element (5'-ACCNNNNNNGGT-3') present in multiple copies in the regulatory regions of the viral genome. Activates or represses transcription depending on E2RE's position with regards to proximal promoter elements including the TATA-box. Repression occurs by sterically hindering the assembly of the transcription initiation complex.</text>
</comment>
<dbReference type="EMBL" id="KC823220">
    <property type="protein sequence ID" value="AGO86735.1"/>
    <property type="molecule type" value="Genomic_DNA"/>
</dbReference>
<feature type="region of interest" description="DNA-binding domain" evidence="14">
    <location>
        <begin position="292"/>
        <end position="372"/>
    </location>
</feature>
<evidence type="ECO:0000256" key="14">
    <source>
        <dbReference type="HAMAP-Rule" id="MF_04001"/>
    </source>
</evidence>
<keyword evidence="7 14" id="KW-1048">Host nucleus</keyword>
<dbReference type="Proteomes" id="UP000115949">
    <property type="component" value="Genome"/>
</dbReference>
<dbReference type="EMBL" id="HQ537678">
    <property type="protein sequence ID" value="AEI61017.1"/>
    <property type="molecule type" value="Genomic_DNA"/>
</dbReference>
<dbReference type="InterPro" id="IPR000427">
    <property type="entry name" value="Papillomavirus_E2_C"/>
</dbReference>
<dbReference type="GO" id="GO:0006275">
    <property type="term" value="P:regulation of DNA replication"/>
    <property type="evidence" value="ECO:0007669"/>
    <property type="project" value="UniProtKB-UniRule"/>
</dbReference>
<comment type="caution">
    <text evidence="14">Lacks conserved residue(s) required for the propagation of feature annotation.</text>
</comment>
<evidence type="ECO:0000256" key="7">
    <source>
        <dbReference type="ARBA" id="ARBA00022562"/>
    </source>
</evidence>
<dbReference type="GO" id="GO:0003700">
    <property type="term" value="F:DNA-binding transcription factor activity"/>
    <property type="evidence" value="ECO:0007669"/>
    <property type="project" value="UniProtKB-UniRule"/>
</dbReference>
<dbReference type="Proteomes" id="UP000171120">
    <property type="component" value="Genome"/>
</dbReference>
<keyword evidence="9 14" id="KW-0832">Ubl conjugation</keyword>
<dbReference type="EMBL" id="HQ537668">
    <property type="protein sequence ID" value="AEI60937.1"/>
    <property type="molecule type" value="Genomic_DNA"/>
</dbReference>
<dbReference type="GO" id="GO:0039693">
    <property type="term" value="P:viral DNA genome replication"/>
    <property type="evidence" value="ECO:0007669"/>
    <property type="project" value="UniProtKB-UniRule"/>
</dbReference>
<evidence type="ECO:0000313" key="27">
    <source>
        <dbReference type="EMBL" id="ALT54669.1"/>
    </source>
</evidence>
<evidence type="ECO:0000313" key="29">
    <source>
        <dbReference type="EMBL" id="CAD1814045.1"/>
    </source>
</evidence>
<dbReference type="EMBL" id="KU298889">
    <property type="protein sequence ID" value="ALT54661.1"/>
    <property type="molecule type" value="Genomic_DNA"/>
</dbReference>
<evidence type="ECO:0000313" key="28">
    <source>
        <dbReference type="EMBL" id="CAD1813827.1"/>
    </source>
</evidence>
<comment type="PTM">
    <text evidence="14">Sumoylation plays a regulatory role in E2 transcriptional activity.</text>
</comment>
<keyword evidence="13 14" id="KW-0804">Transcription</keyword>
<evidence type="ECO:0000256" key="4">
    <source>
        <dbReference type="ARBA" id="ARBA00022499"/>
    </source>
</evidence>
<comment type="similarity">
    <text evidence="14">Belongs to the papillomaviridae E2 protein family.</text>
</comment>
<comment type="similarity">
    <text evidence="2">Belongs to the papillomaviridae E8^E2C protein family.</text>
</comment>
<evidence type="ECO:0000256" key="9">
    <source>
        <dbReference type="ARBA" id="ARBA00022843"/>
    </source>
</evidence>
<keyword evidence="6 14" id="KW-0597">Phosphoprotein</keyword>
<dbReference type="InterPro" id="IPR012677">
    <property type="entry name" value="Nucleotide-bd_a/b_plait_sf"/>
</dbReference>
<dbReference type="Pfam" id="PF00511">
    <property type="entry name" value="PPV_E2_C"/>
    <property type="match status" value="1"/>
</dbReference>
<evidence type="ECO:0000313" key="31">
    <source>
        <dbReference type="Proteomes" id="UP000115949"/>
    </source>
</evidence>
<evidence type="ECO:0000256" key="15">
    <source>
        <dbReference type="SAM" id="MobiDB-lite"/>
    </source>
</evidence>
<reference evidence="30 32" key="1">
    <citation type="journal article" date="2011" name="PLoS ONE">
        <title>Evolution and Taxonomic Classification of Human Papillomavirus 16 (HPV16)-Related Variant Genomes: HPV31, HPV33, HPV35, HPV52, HPV58 and HPV67.</title>
        <authorList>
            <person name="Chen Z."/>
            <person name="Schiffman M."/>
            <person name="Herrero R."/>
            <person name="Desalle R."/>
            <person name="Anastos K."/>
            <person name="Segondy M."/>
            <person name="Sahasrabuddhe V.V."/>
            <person name="Gravitt P.E."/>
            <person name="Hsing A.W."/>
            <person name="Burk R.D."/>
        </authorList>
    </citation>
    <scope>NUCLEOTIDE SEQUENCE [LARGE SCALE GENOMIC DNA]</scope>
    <source>
        <strain evidence="22">IN221709</strain>
        <strain evidence="20">IN453545</strain>
        <strain evidence="21">QV02689</strain>
        <strain evidence="19">QV18335</strain>
        <strain evidence="23">RW687</strain>
        <strain evidence="18">Z14</strain>
    </source>
</reference>
<feature type="cross-link" description="Glycyl lysine isopeptide (Lys-Gly) (interchain with G-Cter in SUMO)" evidence="14">
    <location>
        <position position="299"/>
    </location>
</feature>
<evidence type="ECO:0000256" key="1">
    <source>
        <dbReference type="ARBA" id="ARBA00004147"/>
    </source>
</evidence>
<sequence length="372" mass="42104">METLSQRLNVCQDKILEHYENDSKRLCDHIDYWKHIRLECVLMYKAREMGIHSINHQVVPALSVSKAKALQAIELQMMLETLNNTEYKNEDWTMQQTSLELYLTAPTGCLKKHGYTVEVQFDGDVHNTMHYTNWKFIYLCIDGQCTVVEGQVNCKGIYYVHEGHITYFVNFTEEAKKYGTGKKWEVHAGGQVIVFPESVFSSDEISFAGIVTKLPTANNTTTSNSKTCALGTSEGVRRATTSTKRPRTEPEHRNTHHPNKLLRGDSVDSVNCGVISAAACTNQTRAVSCPATTPIIHLKGDANILKCLRYRLSKYKQLYEQVSSTWHWTCTDGKHKNAIVTLTYISTSQRDDFLNTVKIPNTVSVSTGYMTI</sequence>
<dbReference type="Proteomes" id="UP000140193">
    <property type="component" value="Genome"/>
</dbReference>
<evidence type="ECO:0000256" key="8">
    <source>
        <dbReference type="ARBA" id="ARBA00022705"/>
    </source>
</evidence>
<dbReference type="SMR" id="F8S3A3"/>
<dbReference type="EMBL" id="LR861970">
    <property type="protein sequence ID" value="CAD1813827.1"/>
    <property type="molecule type" value="Genomic_DNA"/>
</dbReference>